<proteinExistence type="predicted"/>
<protein>
    <submittedName>
        <fullName evidence="1">Uncharacterized protein</fullName>
    </submittedName>
</protein>
<evidence type="ECO:0000313" key="1">
    <source>
        <dbReference type="EMBL" id="KAJ7770993.1"/>
    </source>
</evidence>
<accession>A0AAD7JSE3</accession>
<dbReference type="AlphaFoldDB" id="A0AAD7JSE3"/>
<keyword evidence="2" id="KW-1185">Reference proteome</keyword>
<evidence type="ECO:0000313" key="2">
    <source>
        <dbReference type="Proteomes" id="UP001215280"/>
    </source>
</evidence>
<name>A0AAD7JSE3_9AGAR</name>
<sequence>MSIPRLLKRLSRKNLQVDDPGQDIPSASAKNSQQWEKFRSYVEAEESRLRDNLRDTGFDINARDTLVLVTGPGRIERFIMPILYLQRDFEVFRISQKHVLNPDELCNAFFLLDFGSRAHLACGDATETIKYAVQSVEEPVATLKSTFKQQKLDPHAQFKVFAHGLAEFPDYPFDNNEEAKNVEETQILDYPVDQEHLEFQAYAHSCASQTTPDAGSTHLRALLGQWSAFNYSPASPSAPKGGYDLHAPSLVQLQHRRDVLDRQHHGRRPLCIQALLRAAVRGAALHCRVGPRDGLADGTWGLTSDNKAHDRVFVFRRIAQEYMCFFAAPRALEANRARALAFACAAVRWRVRQRRWS</sequence>
<dbReference type="Proteomes" id="UP001215280">
    <property type="component" value="Unassembled WGS sequence"/>
</dbReference>
<organism evidence="1 2">
    <name type="scientific">Mycena maculata</name>
    <dbReference type="NCBI Taxonomy" id="230809"/>
    <lineage>
        <taxon>Eukaryota</taxon>
        <taxon>Fungi</taxon>
        <taxon>Dikarya</taxon>
        <taxon>Basidiomycota</taxon>
        <taxon>Agaricomycotina</taxon>
        <taxon>Agaricomycetes</taxon>
        <taxon>Agaricomycetidae</taxon>
        <taxon>Agaricales</taxon>
        <taxon>Marasmiineae</taxon>
        <taxon>Mycenaceae</taxon>
        <taxon>Mycena</taxon>
    </lineage>
</organism>
<reference evidence="1" key="1">
    <citation type="submission" date="2023-03" db="EMBL/GenBank/DDBJ databases">
        <title>Massive genome expansion in bonnet fungi (Mycena s.s.) driven by repeated elements and novel gene families across ecological guilds.</title>
        <authorList>
            <consortium name="Lawrence Berkeley National Laboratory"/>
            <person name="Harder C.B."/>
            <person name="Miyauchi S."/>
            <person name="Viragh M."/>
            <person name="Kuo A."/>
            <person name="Thoen E."/>
            <person name="Andreopoulos B."/>
            <person name="Lu D."/>
            <person name="Skrede I."/>
            <person name="Drula E."/>
            <person name="Henrissat B."/>
            <person name="Morin E."/>
            <person name="Kohler A."/>
            <person name="Barry K."/>
            <person name="LaButti K."/>
            <person name="Morin E."/>
            <person name="Salamov A."/>
            <person name="Lipzen A."/>
            <person name="Mereny Z."/>
            <person name="Hegedus B."/>
            <person name="Baldrian P."/>
            <person name="Stursova M."/>
            <person name="Weitz H."/>
            <person name="Taylor A."/>
            <person name="Grigoriev I.V."/>
            <person name="Nagy L.G."/>
            <person name="Martin F."/>
            <person name="Kauserud H."/>
        </authorList>
    </citation>
    <scope>NUCLEOTIDE SEQUENCE</scope>
    <source>
        <strain evidence="1">CBHHK188m</strain>
    </source>
</reference>
<gene>
    <name evidence="1" type="ORF">DFH07DRAFT_1057757</name>
</gene>
<dbReference type="EMBL" id="JARJLG010000022">
    <property type="protein sequence ID" value="KAJ7770993.1"/>
    <property type="molecule type" value="Genomic_DNA"/>
</dbReference>
<comment type="caution">
    <text evidence="1">The sequence shown here is derived from an EMBL/GenBank/DDBJ whole genome shotgun (WGS) entry which is preliminary data.</text>
</comment>